<evidence type="ECO:0000313" key="2">
    <source>
        <dbReference type="Proteomes" id="UP001162029"/>
    </source>
</evidence>
<evidence type="ECO:0000313" key="1">
    <source>
        <dbReference type="EMBL" id="CAI5734360.1"/>
    </source>
</evidence>
<accession>A0AAV0UBS3</accession>
<dbReference type="Proteomes" id="UP001162029">
    <property type="component" value="Unassembled WGS sequence"/>
</dbReference>
<comment type="caution">
    <text evidence="1">The sequence shown here is derived from an EMBL/GenBank/DDBJ whole genome shotgun (WGS) entry which is preliminary data.</text>
</comment>
<proteinExistence type="predicted"/>
<dbReference type="EMBL" id="CANTFM010001058">
    <property type="protein sequence ID" value="CAI5734360.1"/>
    <property type="molecule type" value="Genomic_DNA"/>
</dbReference>
<gene>
    <name evidence="1" type="ORF">PDE001_LOCUS5686</name>
</gene>
<sequence length="156" mass="17732">MGAHLLPVIGTIAVDGAAWCITGGSRVADASQPHSPEPAIQRIARQQLRQIAEARYKLHVDDWKNRDEKLGELLINTKLRTSGPAPLKRRNADIESLWFDVRGHLHRFGLQFEMAPAVEVTGTPAKRVQLRVPHHDDWLDHRNVLRHVKLHLKNKH</sequence>
<keyword evidence="2" id="KW-1185">Reference proteome</keyword>
<organism evidence="1 2">
    <name type="scientific">Peronospora destructor</name>
    <dbReference type="NCBI Taxonomy" id="86335"/>
    <lineage>
        <taxon>Eukaryota</taxon>
        <taxon>Sar</taxon>
        <taxon>Stramenopiles</taxon>
        <taxon>Oomycota</taxon>
        <taxon>Peronosporomycetes</taxon>
        <taxon>Peronosporales</taxon>
        <taxon>Peronosporaceae</taxon>
        <taxon>Peronospora</taxon>
    </lineage>
</organism>
<reference evidence="1" key="1">
    <citation type="submission" date="2022-12" db="EMBL/GenBank/DDBJ databases">
        <authorList>
            <person name="Webb A."/>
        </authorList>
    </citation>
    <scope>NUCLEOTIDE SEQUENCE</scope>
    <source>
        <strain evidence="1">Pd1</strain>
    </source>
</reference>
<name>A0AAV0UBS3_9STRA</name>
<dbReference type="AlphaFoldDB" id="A0AAV0UBS3"/>
<protein>
    <submittedName>
        <fullName evidence="1">Uncharacterized protein</fullName>
    </submittedName>
</protein>